<proteinExistence type="predicted"/>
<evidence type="ECO:0008006" key="5">
    <source>
        <dbReference type="Google" id="ProtNLM"/>
    </source>
</evidence>
<dbReference type="EMBL" id="CP012159">
    <property type="protein sequence ID" value="AKT36708.1"/>
    <property type="molecule type" value="Genomic_DNA"/>
</dbReference>
<dbReference type="OrthoDB" id="5510625at2"/>
<evidence type="ECO:0000313" key="4">
    <source>
        <dbReference type="Proteomes" id="UP000067626"/>
    </source>
</evidence>
<dbReference type="RefSeq" id="WP_050429182.1">
    <property type="nucleotide sequence ID" value="NZ_CP012159.1"/>
</dbReference>
<gene>
    <name evidence="3" type="ORF">CMC5_008290</name>
</gene>
<reference evidence="3 4" key="1">
    <citation type="submission" date="2015-07" db="EMBL/GenBank/DDBJ databases">
        <title>Genome analysis of myxobacterium Chondromyces crocatus Cm c5 reveals a high potential for natural compound synthesis and the genetic basis for the loss of fruiting body formation.</title>
        <authorList>
            <person name="Zaburannyi N."/>
            <person name="Bunk B."/>
            <person name="Maier J."/>
            <person name="Overmann J."/>
            <person name="Mueller R."/>
        </authorList>
    </citation>
    <scope>NUCLEOTIDE SEQUENCE [LARGE SCALE GENOMIC DNA]</scope>
    <source>
        <strain evidence="3 4">Cm c5</strain>
    </source>
</reference>
<dbReference type="AlphaFoldDB" id="A0A0K1E815"/>
<evidence type="ECO:0000256" key="1">
    <source>
        <dbReference type="SAM" id="MobiDB-lite"/>
    </source>
</evidence>
<feature type="transmembrane region" description="Helical" evidence="2">
    <location>
        <begin position="20"/>
        <end position="39"/>
    </location>
</feature>
<name>A0A0K1E815_CHOCO</name>
<evidence type="ECO:0000313" key="3">
    <source>
        <dbReference type="EMBL" id="AKT36708.1"/>
    </source>
</evidence>
<organism evidence="3 4">
    <name type="scientific">Chondromyces crocatus</name>
    <dbReference type="NCBI Taxonomy" id="52"/>
    <lineage>
        <taxon>Bacteria</taxon>
        <taxon>Pseudomonadati</taxon>
        <taxon>Myxococcota</taxon>
        <taxon>Polyangia</taxon>
        <taxon>Polyangiales</taxon>
        <taxon>Polyangiaceae</taxon>
        <taxon>Chondromyces</taxon>
    </lineage>
</organism>
<keyword evidence="2" id="KW-1133">Transmembrane helix</keyword>
<accession>A0A0K1E815</accession>
<sequence length="204" mass="22538">MATMRERLDKLEPRERRLLLIFGAFVGAILLLVMPFGLMRMVSTQRSENQEIRDLVSSIYEAEGRLAERKSQRGALLARYAKPAPALPGYLEETAKKQGLTASESQERPDVPHGKRYTEKVTVVKMNKIGMLPFAKMLEQIETSGYPVSISKLNLKPRSGEPDSYQVELGVSAFERKPDPASSAAGANTAQPSGEPSEDAESEK</sequence>
<dbReference type="Proteomes" id="UP000067626">
    <property type="component" value="Chromosome"/>
</dbReference>
<dbReference type="STRING" id="52.CMC5_008290"/>
<feature type="compositionally biased region" description="Polar residues" evidence="1">
    <location>
        <begin position="185"/>
        <end position="194"/>
    </location>
</feature>
<dbReference type="KEGG" id="ccro:CMC5_008290"/>
<keyword evidence="2" id="KW-0472">Membrane</keyword>
<protein>
    <recommendedName>
        <fullName evidence="5">General secretion pathway protein GspM</fullName>
    </recommendedName>
</protein>
<evidence type="ECO:0000256" key="2">
    <source>
        <dbReference type="SAM" id="Phobius"/>
    </source>
</evidence>
<keyword evidence="2" id="KW-0812">Transmembrane</keyword>
<feature type="region of interest" description="Disordered" evidence="1">
    <location>
        <begin position="156"/>
        <end position="204"/>
    </location>
</feature>
<keyword evidence="4" id="KW-1185">Reference proteome</keyword>